<proteinExistence type="predicted"/>
<dbReference type="Proteomes" id="UP000489600">
    <property type="component" value="Unassembled WGS sequence"/>
</dbReference>
<evidence type="ECO:0000313" key="3">
    <source>
        <dbReference type="Proteomes" id="UP000489600"/>
    </source>
</evidence>
<dbReference type="EMBL" id="CABITT030000007">
    <property type="protein sequence ID" value="VVB11855.1"/>
    <property type="molecule type" value="Genomic_DNA"/>
</dbReference>
<evidence type="ECO:0000259" key="1">
    <source>
        <dbReference type="Pfam" id="PF06911"/>
    </source>
</evidence>
<organism evidence="2 3">
    <name type="scientific">Arabis nemorensis</name>
    <dbReference type="NCBI Taxonomy" id="586526"/>
    <lineage>
        <taxon>Eukaryota</taxon>
        <taxon>Viridiplantae</taxon>
        <taxon>Streptophyta</taxon>
        <taxon>Embryophyta</taxon>
        <taxon>Tracheophyta</taxon>
        <taxon>Spermatophyta</taxon>
        <taxon>Magnoliopsida</taxon>
        <taxon>eudicotyledons</taxon>
        <taxon>Gunneridae</taxon>
        <taxon>Pentapetalae</taxon>
        <taxon>rosids</taxon>
        <taxon>malvids</taxon>
        <taxon>Brassicales</taxon>
        <taxon>Brassicaceae</taxon>
        <taxon>Arabideae</taxon>
        <taxon>Arabis</taxon>
    </lineage>
</organism>
<dbReference type="AlphaFoldDB" id="A0A565CDY6"/>
<evidence type="ECO:0000313" key="2">
    <source>
        <dbReference type="EMBL" id="VVB11855.1"/>
    </source>
</evidence>
<protein>
    <recommendedName>
        <fullName evidence="1">Senescence domain-containing protein</fullName>
    </recommendedName>
</protein>
<reference evidence="2" key="1">
    <citation type="submission" date="2019-07" db="EMBL/GenBank/DDBJ databases">
        <authorList>
            <person name="Dittberner H."/>
        </authorList>
    </citation>
    <scope>NUCLEOTIDE SEQUENCE [LARGE SCALE GENOMIC DNA]</scope>
</reference>
<dbReference type="GO" id="GO:0005886">
    <property type="term" value="C:plasma membrane"/>
    <property type="evidence" value="ECO:0007669"/>
    <property type="project" value="TreeGrafter"/>
</dbReference>
<dbReference type="OrthoDB" id="20821at2759"/>
<accession>A0A565CDY6</accession>
<dbReference type="PANTHER" id="PTHR21068:SF45">
    <property type="entry name" value="PROTEIN EARLY-RESPONSIVE TO DEHYDRATION 7, CHLOROPLASTIC"/>
    <property type="match status" value="1"/>
</dbReference>
<keyword evidence="3" id="KW-1185">Reference proteome</keyword>
<name>A0A565CDY6_9BRAS</name>
<dbReference type="Pfam" id="PF06911">
    <property type="entry name" value="Senescence"/>
    <property type="match status" value="1"/>
</dbReference>
<feature type="domain" description="Senescence" evidence="1">
    <location>
        <begin position="2"/>
        <end position="90"/>
    </location>
</feature>
<dbReference type="PANTHER" id="PTHR21068">
    <property type="entry name" value="SPARTIN"/>
    <property type="match status" value="1"/>
</dbReference>
<comment type="caution">
    <text evidence="2">The sequence shown here is derived from an EMBL/GenBank/DDBJ whole genome shotgun (WGS) entry which is preliminary data.</text>
</comment>
<sequence>MDRLKWGNDFMKRRLSKAEKERDVHPDTLKRIKRVKRMTKMTENVANDILFRVIKVYGFFTSSVANTKVGRKFFSRFPGEIVLATLDGFSVEFGDSQPYF</sequence>
<gene>
    <name evidence="2" type="ORF">ANE_LOCUS22299</name>
</gene>
<dbReference type="InterPro" id="IPR009686">
    <property type="entry name" value="Senescence/spartin_C"/>
</dbReference>
<dbReference type="InterPro" id="IPR045036">
    <property type="entry name" value="Spartin-like"/>
</dbReference>